<dbReference type="STRING" id="238.BBD35_15470"/>
<keyword evidence="2" id="KW-1185">Reference proteome</keyword>
<gene>
    <name evidence="1" type="ORF">BMF97_06640</name>
</gene>
<accession>A0A1V3U0K3</accession>
<dbReference type="OrthoDB" id="1450316at2"/>
<evidence type="ECO:0000313" key="2">
    <source>
        <dbReference type="Proteomes" id="UP000188947"/>
    </source>
</evidence>
<organism evidence="1 2">
    <name type="scientific">Elizabethkingia meningoseptica</name>
    <name type="common">Chryseobacterium meningosepticum</name>
    <dbReference type="NCBI Taxonomy" id="238"/>
    <lineage>
        <taxon>Bacteria</taxon>
        <taxon>Pseudomonadati</taxon>
        <taxon>Bacteroidota</taxon>
        <taxon>Flavobacteriia</taxon>
        <taxon>Flavobacteriales</taxon>
        <taxon>Weeksellaceae</taxon>
        <taxon>Elizabethkingia</taxon>
    </lineage>
</organism>
<dbReference type="Proteomes" id="UP000188947">
    <property type="component" value="Unassembled WGS sequence"/>
</dbReference>
<protein>
    <submittedName>
        <fullName evidence="1">Uncharacterized protein</fullName>
    </submittedName>
</protein>
<dbReference type="AlphaFoldDB" id="A0A1V3U0K3"/>
<reference evidence="1 2" key="1">
    <citation type="submission" date="2016-11" db="EMBL/GenBank/DDBJ databases">
        <title>Genome sequence and comparative genomic analysis of clinical strain Elizabethkingia meningoseptica 61421 PRCM.</title>
        <authorList>
            <person name="Wang M."/>
            <person name="Hu S."/>
            <person name="Cao L."/>
            <person name="Jiang T."/>
            <person name="Zhou Y."/>
            <person name="Ming D."/>
        </authorList>
    </citation>
    <scope>NUCLEOTIDE SEQUENCE [LARGE SCALE GENOMIC DNA]</scope>
    <source>
        <strain evidence="1 2">61421 PRCM</strain>
    </source>
</reference>
<proteinExistence type="predicted"/>
<name>A0A1V3U0K3_ELIME</name>
<dbReference type="eggNOG" id="ENOG50310XU">
    <property type="taxonomic scope" value="Bacteria"/>
</dbReference>
<dbReference type="EMBL" id="MPOG01000008">
    <property type="protein sequence ID" value="OOH96029.1"/>
    <property type="molecule type" value="Genomic_DNA"/>
</dbReference>
<evidence type="ECO:0000313" key="1">
    <source>
        <dbReference type="EMBL" id="OOH96029.1"/>
    </source>
</evidence>
<sequence length="308" mass="36430">MLGTLLWAQQKYEAFGVNNKYGIAEIQNMQEYEAPNYDKINLFVTDYMVLQNGDKVSFYSKETGEKITLDKDKTMWQSVYLNNHKYEHYQDANKSYLIPDQFKNRVMLPRKYSNILSGSFKEGRKYIVAVQHHKLDVYKSPDVTKPLIKDMKASDYFTDFYTKVATDEVKLLHIFYGEGTVSLYDENLKLIKSYKGNTTGLGDTNDLIEKDYKQVLRPPQISNIIAGDFWWKAKYSDGKTKIWNRRNPVESFVVKGNYGVWDVKNNDQWIELRSEDRTKKYQFRVDMEHQRILLPQKYQEELLPEFSK</sequence>
<comment type="caution">
    <text evidence="1">The sequence shown here is derived from an EMBL/GenBank/DDBJ whole genome shotgun (WGS) entry which is preliminary data.</text>
</comment>